<dbReference type="RefSeq" id="WP_013266055.1">
    <property type="nucleotide sequence ID" value="NC_014374.1"/>
</dbReference>
<dbReference type="GeneID" id="9498349"/>
<proteinExistence type="predicted"/>
<dbReference type="KEGG" id="asc:ASAC_0135"/>
<keyword evidence="2" id="KW-1185">Reference proteome</keyword>
<sequence length="150" mass="16938">MSDCKVNCGNITELIQFNVTRAAQALQEHADLLERMRGQLNQYMSLRDEEREGMVEQIEDTIRSIRSAREGIEKATREYEMLVGCCLARDDYMEALLGYYLMAGSRRERELLSAASRVVDVSEDIDGIGRVTGLIQEVLVSVSSKVRRSG</sequence>
<dbReference type="HOGENOM" id="CLU_1736316_0_0_2"/>
<accession>D9PZQ5</accession>
<protein>
    <submittedName>
        <fullName evidence="1">Uncharacterized protein</fullName>
    </submittedName>
</protein>
<dbReference type="STRING" id="666510.ASAC_0135"/>
<evidence type="ECO:0000313" key="2">
    <source>
        <dbReference type="Proteomes" id="UP000000346"/>
    </source>
</evidence>
<dbReference type="OrthoDB" id="380180at2157"/>
<reference evidence="1 2" key="1">
    <citation type="journal article" date="2010" name="Appl. Environ. Microbiol.">
        <title>The genome sequence of the crenarchaeon Acidilobus saccharovorans supports a new order, Acidilobales, and suggests an important ecological role in terrestrial acidic hot springs.</title>
        <authorList>
            <person name="Mardanov A.V."/>
            <person name="Svetlitchnyi V.A."/>
            <person name="Beletsky A.V."/>
            <person name="Prokofeva M.I."/>
            <person name="Bonch-Osmolovskaya E.A."/>
            <person name="Ravin N.V."/>
            <person name="Skryabin K.G."/>
        </authorList>
    </citation>
    <scope>NUCLEOTIDE SEQUENCE [LARGE SCALE GENOMIC DNA]</scope>
    <source>
        <strain evidence="2">DSM 16705 / JCM 18335 / VKM B-2471 / 345-15</strain>
    </source>
</reference>
<dbReference type="EMBL" id="CP001742">
    <property type="protein sequence ID" value="ADL18543.1"/>
    <property type="molecule type" value="Genomic_DNA"/>
</dbReference>
<dbReference type="AlphaFoldDB" id="D9PZQ5"/>
<gene>
    <name evidence="1" type="ordered locus">ASAC_0135</name>
</gene>
<dbReference type="eggNOG" id="arCOG13707">
    <property type="taxonomic scope" value="Archaea"/>
</dbReference>
<evidence type="ECO:0000313" key="1">
    <source>
        <dbReference type="EMBL" id="ADL18543.1"/>
    </source>
</evidence>
<name>D9PZQ5_ACIS3</name>
<organism evidence="1 2">
    <name type="scientific">Acidilobus saccharovorans (strain DSM 16705 / JCM 18335 / VKM B-2471 / 345-15)</name>
    <dbReference type="NCBI Taxonomy" id="666510"/>
    <lineage>
        <taxon>Archaea</taxon>
        <taxon>Thermoproteota</taxon>
        <taxon>Thermoprotei</taxon>
        <taxon>Acidilobales</taxon>
        <taxon>Acidilobaceae</taxon>
        <taxon>Acidilobus</taxon>
    </lineage>
</organism>
<dbReference type="InParanoid" id="D9PZQ5"/>
<dbReference type="Proteomes" id="UP000000346">
    <property type="component" value="Chromosome"/>
</dbReference>